<dbReference type="Pfam" id="PF06119">
    <property type="entry name" value="NIDO"/>
    <property type="match status" value="1"/>
</dbReference>
<name>A0AA88PJ39_9TELE</name>
<dbReference type="PANTHER" id="PTHR46160">
    <property type="entry name" value="ALPHA-TECTORIN-RELATED"/>
    <property type="match status" value="1"/>
</dbReference>
<reference evidence="4" key="1">
    <citation type="submission" date="2023-08" db="EMBL/GenBank/DDBJ databases">
        <title>Chromosome-level Genome Assembly of mud carp (Cirrhinus molitorella).</title>
        <authorList>
            <person name="Liu H."/>
        </authorList>
    </citation>
    <scope>NUCLEOTIDE SEQUENCE</scope>
    <source>
        <strain evidence="4">Prfri</strain>
        <tissue evidence="4">Muscle</tissue>
    </source>
</reference>
<dbReference type="PANTHER" id="PTHR46160:SF9">
    <property type="entry name" value="PROTEIN PRY2-RELATED"/>
    <property type="match status" value="1"/>
</dbReference>
<keyword evidence="2" id="KW-1015">Disulfide bond</keyword>
<protein>
    <recommendedName>
        <fullName evidence="3">NIDO domain-containing protein</fullName>
    </recommendedName>
</protein>
<keyword evidence="1" id="KW-0732">Signal</keyword>
<dbReference type="InterPro" id="IPR003886">
    <property type="entry name" value="NIDO_dom"/>
</dbReference>
<accession>A0AA88PJ39</accession>
<evidence type="ECO:0000256" key="2">
    <source>
        <dbReference type="ARBA" id="ARBA00023157"/>
    </source>
</evidence>
<dbReference type="GO" id="GO:0007160">
    <property type="term" value="P:cell-matrix adhesion"/>
    <property type="evidence" value="ECO:0007669"/>
    <property type="project" value="InterPro"/>
</dbReference>
<evidence type="ECO:0000259" key="3">
    <source>
        <dbReference type="PROSITE" id="PS51220"/>
    </source>
</evidence>
<dbReference type="AlphaFoldDB" id="A0AA88PJ39"/>
<proteinExistence type="predicted"/>
<dbReference type="PROSITE" id="PS51220">
    <property type="entry name" value="NIDO"/>
    <property type="match status" value="1"/>
</dbReference>
<dbReference type="Pfam" id="PF23283">
    <property type="entry name" value="D8C_UMOD"/>
    <property type="match status" value="1"/>
</dbReference>
<dbReference type="InterPro" id="IPR057774">
    <property type="entry name" value="D8C_UMOD/GP2/OIT3-like"/>
</dbReference>
<keyword evidence="5" id="KW-1185">Reference proteome</keyword>
<organism evidence="4 5">
    <name type="scientific">Cirrhinus molitorella</name>
    <name type="common">mud carp</name>
    <dbReference type="NCBI Taxonomy" id="172907"/>
    <lineage>
        <taxon>Eukaryota</taxon>
        <taxon>Metazoa</taxon>
        <taxon>Chordata</taxon>
        <taxon>Craniata</taxon>
        <taxon>Vertebrata</taxon>
        <taxon>Euteleostomi</taxon>
        <taxon>Actinopterygii</taxon>
        <taxon>Neopterygii</taxon>
        <taxon>Teleostei</taxon>
        <taxon>Ostariophysi</taxon>
        <taxon>Cypriniformes</taxon>
        <taxon>Cyprinidae</taxon>
        <taxon>Labeoninae</taxon>
        <taxon>Labeonini</taxon>
        <taxon>Cirrhinus</taxon>
    </lineage>
</organism>
<evidence type="ECO:0000256" key="1">
    <source>
        <dbReference type="ARBA" id="ARBA00022729"/>
    </source>
</evidence>
<dbReference type="SMART" id="SM00539">
    <property type="entry name" value="NIDO"/>
    <property type="match status" value="1"/>
</dbReference>
<gene>
    <name evidence="4" type="ORF">Q8A67_020196</name>
</gene>
<sequence length="351" mass="38804">MPDTCVDQLSCGTHAPLWLNGAHPQIEDGVVTRDVCGHWWNNCCGFQSNPIRVKACPGGYFVYEFVRAVNCYLAYCAAPAIFYPFGSAAGDTNNTAIEDGSSSVIQLLSPFLFFGRTYQQIYVNNNGYLTFNQPSNEYVPYSFPTQGSQDIIAGLWTDLDNRLRGVVSYQQYTSGNVLTRATQDINKHFPNLNFYASWVFVATWNKVAYYALTSTETSFQVVLISGRNYSFILMNYGDIAVTGHPVEAGYDTANSMDYFVINGSINGSSISNLRNSSNVNVPGRWAFRVDGGSGSNKESIVGVQMKLTSFLDLTQSGNIEAVLQNIQQELISRGLSSSVEINLRRVKKTQP</sequence>
<comment type="caution">
    <text evidence="4">The sequence shown here is derived from an EMBL/GenBank/DDBJ whole genome shotgun (WGS) entry which is preliminary data.</text>
</comment>
<dbReference type="InterPro" id="IPR052749">
    <property type="entry name" value="Alpha-tectorin"/>
</dbReference>
<evidence type="ECO:0000313" key="5">
    <source>
        <dbReference type="Proteomes" id="UP001187343"/>
    </source>
</evidence>
<evidence type="ECO:0000313" key="4">
    <source>
        <dbReference type="EMBL" id="KAK2876100.1"/>
    </source>
</evidence>
<dbReference type="Proteomes" id="UP001187343">
    <property type="component" value="Unassembled WGS sequence"/>
</dbReference>
<feature type="domain" description="NIDO" evidence="3">
    <location>
        <begin position="154"/>
        <end position="292"/>
    </location>
</feature>
<dbReference type="EMBL" id="JAUYZG010000020">
    <property type="protein sequence ID" value="KAK2876100.1"/>
    <property type="molecule type" value="Genomic_DNA"/>
</dbReference>